<accession>A0ABW2A6A8</accession>
<sequence>MRVRRSADRSPLYRGTGLMVLTLAIAGCSGHPVGIDEAYRHAVQDAAIVEASEIATDLVAIRRDNPGLVWNDAGDRILVTTWKSRQAYEQFIQPNTSTPDNPDYAIWVTTVPQVRAFCAGLASSDPQALDLRLKQYLGLDPHWHYDLFVELWVDPARLLRPCVDPQTDDQSC</sequence>
<evidence type="ECO:0000313" key="1">
    <source>
        <dbReference type="EMBL" id="MFC6672973.1"/>
    </source>
</evidence>
<dbReference type="PROSITE" id="PS51257">
    <property type="entry name" value="PROKAR_LIPOPROTEIN"/>
    <property type="match status" value="1"/>
</dbReference>
<gene>
    <name evidence="1" type="ORF">ACFQDL_24935</name>
</gene>
<comment type="caution">
    <text evidence="1">The sequence shown here is derived from an EMBL/GenBank/DDBJ whole genome shotgun (WGS) entry which is preliminary data.</text>
</comment>
<proteinExistence type="predicted"/>
<evidence type="ECO:0008006" key="3">
    <source>
        <dbReference type="Google" id="ProtNLM"/>
    </source>
</evidence>
<dbReference type="EMBL" id="JBHSWE010000001">
    <property type="protein sequence ID" value="MFC6672973.1"/>
    <property type="molecule type" value="Genomic_DNA"/>
</dbReference>
<reference evidence="2" key="1">
    <citation type="journal article" date="2019" name="Int. J. Syst. Evol. Microbiol.">
        <title>The Global Catalogue of Microorganisms (GCM) 10K type strain sequencing project: providing services to taxonomists for standard genome sequencing and annotation.</title>
        <authorList>
            <consortium name="The Broad Institute Genomics Platform"/>
            <consortium name="The Broad Institute Genome Sequencing Center for Infectious Disease"/>
            <person name="Wu L."/>
            <person name="Ma J."/>
        </authorList>
    </citation>
    <scope>NUCLEOTIDE SEQUENCE [LARGE SCALE GENOMIC DNA]</scope>
    <source>
        <strain evidence="2">NBRC 111756</strain>
    </source>
</reference>
<keyword evidence="2" id="KW-1185">Reference proteome</keyword>
<dbReference type="Proteomes" id="UP001596422">
    <property type="component" value="Unassembled WGS sequence"/>
</dbReference>
<organism evidence="1 2">
    <name type="scientific">Marinobacterium aestuariivivens</name>
    <dbReference type="NCBI Taxonomy" id="1698799"/>
    <lineage>
        <taxon>Bacteria</taxon>
        <taxon>Pseudomonadati</taxon>
        <taxon>Pseudomonadota</taxon>
        <taxon>Gammaproteobacteria</taxon>
        <taxon>Oceanospirillales</taxon>
        <taxon>Oceanospirillaceae</taxon>
        <taxon>Marinobacterium</taxon>
    </lineage>
</organism>
<protein>
    <recommendedName>
        <fullName evidence="3">ABM domain-containing protein</fullName>
    </recommendedName>
</protein>
<name>A0ABW2A6A8_9GAMM</name>
<evidence type="ECO:0000313" key="2">
    <source>
        <dbReference type="Proteomes" id="UP001596422"/>
    </source>
</evidence>
<dbReference type="RefSeq" id="WP_379911377.1">
    <property type="nucleotide sequence ID" value="NZ_JBHSWE010000001.1"/>
</dbReference>